<gene>
    <name evidence="13" type="primary">YARS2</name>
</gene>
<dbReference type="InParanoid" id="H3AD61"/>
<dbReference type="InterPro" id="IPR036986">
    <property type="entry name" value="S4_RNA-bd_sf"/>
</dbReference>
<evidence type="ECO:0000256" key="9">
    <source>
        <dbReference type="ARBA" id="ARBA00048248"/>
    </source>
</evidence>
<feature type="signal peptide" evidence="12">
    <location>
        <begin position="1"/>
        <end position="20"/>
    </location>
</feature>
<evidence type="ECO:0000256" key="5">
    <source>
        <dbReference type="ARBA" id="ARBA00022840"/>
    </source>
</evidence>
<dbReference type="PANTHER" id="PTHR11766">
    <property type="entry name" value="TYROSYL-TRNA SYNTHETASE"/>
    <property type="match status" value="1"/>
</dbReference>
<keyword evidence="7 11" id="KW-0030">Aminoacyl-tRNA synthetase</keyword>
<dbReference type="GO" id="GO:0006437">
    <property type="term" value="P:tyrosyl-tRNA aminoacylation"/>
    <property type="evidence" value="ECO:0007669"/>
    <property type="project" value="InterPro"/>
</dbReference>
<evidence type="ECO:0000256" key="12">
    <source>
        <dbReference type="SAM" id="SignalP"/>
    </source>
</evidence>
<dbReference type="HOGENOM" id="CLU_024003_1_0_1"/>
<dbReference type="InterPro" id="IPR024088">
    <property type="entry name" value="Tyr-tRNA-ligase_bac-type"/>
</dbReference>
<dbReference type="GO" id="GO:0005524">
    <property type="term" value="F:ATP binding"/>
    <property type="evidence" value="ECO:0007669"/>
    <property type="project" value="UniProtKB-KW"/>
</dbReference>
<dbReference type="InterPro" id="IPR001412">
    <property type="entry name" value="aa-tRNA-synth_I_CS"/>
</dbReference>
<dbReference type="OMA" id="IIARFHD"/>
<dbReference type="EC" id="6.1.1.1" evidence="2 11"/>
<dbReference type="PANTHER" id="PTHR11766:SF0">
    <property type="entry name" value="TYROSINE--TRNA LIGASE, MITOCHONDRIAL"/>
    <property type="match status" value="1"/>
</dbReference>
<evidence type="ECO:0000256" key="8">
    <source>
        <dbReference type="ARBA" id="ARBA00033323"/>
    </source>
</evidence>
<sequence>MAAVVLWKSCWFLRCRRARAAPPLRSFAAGRNPLALLSERGLIKEAFPEETERLVEMLRAGRPQSVYCGFDPTADSLHVGHLPPLLALLHFQRCGHRAIALIGGATARIGDPSGRSKEREPLGSLESLQLNVQGIRENLQRISTNHQLFHCGSKQRFGEFSILDNAAWYRGCEVVEFLAKVGRHFRMGTMLSRHSVQSRLKSPEGMNLSEFVYQVFQAYDFYYLHQYQGCRIQLGGTDQLGNLMSGYEFIHKVTGEDVFGITVPLVTSSTGDKLGKSSGNAVWLNRNRTSPFEFYQYFVRQQDANVERQILFKTGFSLLSYKILKTIYLSNPISNGRFLALCCHLTMGQGICCRCTNALYHSSLEALETMSDEELQELYREAPFSEMLLDPGTTVLDLCCKANAIPEGARGCTMITEGGVWINHTQATNPNQVLLLGQHILKNGLSLIRIGKKNFYVVKWLTL</sequence>
<name>H3AD61_LATCH</name>
<keyword evidence="10" id="KW-0694">RNA-binding</keyword>
<evidence type="ECO:0000256" key="3">
    <source>
        <dbReference type="ARBA" id="ARBA00022598"/>
    </source>
</evidence>
<dbReference type="PRINTS" id="PR01040">
    <property type="entry name" value="TRNASYNTHTYR"/>
</dbReference>
<dbReference type="GO" id="GO:0003723">
    <property type="term" value="F:RNA binding"/>
    <property type="evidence" value="ECO:0007669"/>
    <property type="project" value="UniProtKB-KW"/>
</dbReference>
<dbReference type="Pfam" id="PF00579">
    <property type="entry name" value="tRNA-synt_1b"/>
    <property type="match status" value="1"/>
</dbReference>
<dbReference type="STRING" id="7897.ENSLACP00000007582"/>
<keyword evidence="6 11" id="KW-0648">Protein biosynthesis</keyword>
<dbReference type="SUPFAM" id="SSF52374">
    <property type="entry name" value="Nucleotidylyl transferase"/>
    <property type="match status" value="1"/>
</dbReference>
<feature type="chain" id="PRO_5003579139" description="Tyrosine--tRNA ligase" evidence="12">
    <location>
        <begin position="21"/>
        <end position="463"/>
    </location>
</feature>
<dbReference type="GO" id="GO:0004831">
    <property type="term" value="F:tyrosine-tRNA ligase activity"/>
    <property type="evidence" value="ECO:0007669"/>
    <property type="project" value="UniProtKB-EC"/>
</dbReference>
<keyword evidence="5 11" id="KW-0067">ATP-binding</keyword>
<evidence type="ECO:0000256" key="2">
    <source>
        <dbReference type="ARBA" id="ARBA00013160"/>
    </source>
</evidence>
<keyword evidence="3 11" id="KW-0436">Ligase</keyword>
<dbReference type="FunFam" id="3.40.50.620:FF:000107">
    <property type="entry name" value="Tyrosine--tRNA ligase"/>
    <property type="match status" value="1"/>
</dbReference>
<dbReference type="eggNOG" id="KOG2623">
    <property type="taxonomic scope" value="Eukaryota"/>
</dbReference>
<dbReference type="Ensembl" id="ENSLACT00000007646.1">
    <property type="protein sequence ID" value="ENSLACP00000007582.1"/>
    <property type="gene ID" value="ENSLACG00000006720.1"/>
</dbReference>
<comment type="catalytic activity">
    <reaction evidence="9 11">
        <text>tRNA(Tyr) + L-tyrosine + ATP = L-tyrosyl-tRNA(Tyr) + AMP + diphosphate + H(+)</text>
        <dbReference type="Rhea" id="RHEA:10220"/>
        <dbReference type="Rhea" id="RHEA-COMP:9706"/>
        <dbReference type="Rhea" id="RHEA-COMP:9707"/>
        <dbReference type="ChEBI" id="CHEBI:15378"/>
        <dbReference type="ChEBI" id="CHEBI:30616"/>
        <dbReference type="ChEBI" id="CHEBI:33019"/>
        <dbReference type="ChEBI" id="CHEBI:58315"/>
        <dbReference type="ChEBI" id="CHEBI:78442"/>
        <dbReference type="ChEBI" id="CHEBI:78536"/>
        <dbReference type="ChEBI" id="CHEBI:456215"/>
        <dbReference type="EC" id="6.1.1.1"/>
    </reaction>
</comment>
<evidence type="ECO:0000313" key="14">
    <source>
        <dbReference type="Proteomes" id="UP000008672"/>
    </source>
</evidence>
<evidence type="ECO:0000256" key="11">
    <source>
        <dbReference type="RuleBase" id="RU361234"/>
    </source>
</evidence>
<dbReference type="GeneTree" id="ENSGT00390000013709"/>
<evidence type="ECO:0000256" key="6">
    <source>
        <dbReference type="ARBA" id="ARBA00022917"/>
    </source>
</evidence>
<evidence type="ECO:0000256" key="10">
    <source>
        <dbReference type="PROSITE-ProRule" id="PRU00182"/>
    </source>
</evidence>
<dbReference type="EMBL" id="AFYH01135431">
    <property type="status" value="NOT_ANNOTATED_CDS"/>
    <property type="molecule type" value="Genomic_DNA"/>
</dbReference>
<dbReference type="SUPFAM" id="SSF55174">
    <property type="entry name" value="Alpha-L RNA-binding motif"/>
    <property type="match status" value="1"/>
</dbReference>
<dbReference type="AlphaFoldDB" id="H3AD61"/>
<protein>
    <recommendedName>
        <fullName evidence="2 11">Tyrosine--tRNA ligase</fullName>
        <ecNumber evidence="2 11">6.1.1.1</ecNumber>
    </recommendedName>
    <alternativeName>
        <fullName evidence="8 11">Tyrosyl-tRNA synthetase</fullName>
    </alternativeName>
</protein>
<dbReference type="PROSITE" id="PS00178">
    <property type="entry name" value="AA_TRNA_LIGASE_I"/>
    <property type="match status" value="1"/>
</dbReference>
<evidence type="ECO:0000256" key="1">
    <source>
        <dbReference type="ARBA" id="ARBA00005594"/>
    </source>
</evidence>
<proteinExistence type="inferred from homology"/>
<dbReference type="PROSITE" id="PS50889">
    <property type="entry name" value="S4"/>
    <property type="match status" value="1"/>
</dbReference>
<reference evidence="14" key="1">
    <citation type="submission" date="2011-08" db="EMBL/GenBank/DDBJ databases">
        <title>The draft genome of Latimeria chalumnae.</title>
        <authorList>
            <person name="Di Palma F."/>
            <person name="Alfoldi J."/>
            <person name="Johnson J."/>
            <person name="Berlin A."/>
            <person name="Gnerre S."/>
            <person name="Jaffe D."/>
            <person name="MacCallum I."/>
            <person name="Young S."/>
            <person name="Walker B.J."/>
            <person name="Lander E."/>
            <person name="Lindblad-Toh K."/>
        </authorList>
    </citation>
    <scope>NUCLEOTIDE SEQUENCE [LARGE SCALE GENOMIC DNA]</scope>
    <source>
        <strain evidence="14">Wild caught</strain>
    </source>
</reference>
<dbReference type="GO" id="GO:0005829">
    <property type="term" value="C:cytosol"/>
    <property type="evidence" value="ECO:0007669"/>
    <property type="project" value="TreeGrafter"/>
</dbReference>
<dbReference type="Gene3D" id="3.10.290.10">
    <property type="entry name" value="RNA-binding S4 domain"/>
    <property type="match status" value="1"/>
</dbReference>
<organism evidence="13 14">
    <name type="scientific">Latimeria chalumnae</name>
    <name type="common">Coelacanth</name>
    <dbReference type="NCBI Taxonomy" id="7897"/>
    <lineage>
        <taxon>Eukaryota</taxon>
        <taxon>Metazoa</taxon>
        <taxon>Chordata</taxon>
        <taxon>Craniata</taxon>
        <taxon>Vertebrata</taxon>
        <taxon>Euteleostomi</taxon>
        <taxon>Coelacanthiformes</taxon>
        <taxon>Coelacanthidae</taxon>
        <taxon>Latimeria</taxon>
    </lineage>
</organism>
<dbReference type="FunFam" id="3.10.290.10:FF:000017">
    <property type="entry name" value="Tyrosine--tRNA ligase"/>
    <property type="match status" value="1"/>
</dbReference>
<dbReference type="GO" id="GO:0005739">
    <property type="term" value="C:mitochondrion"/>
    <property type="evidence" value="ECO:0007669"/>
    <property type="project" value="TreeGrafter"/>
</dbReference>
<dbReference type="Bgee" id="ENSLACG00000006720">
    <property type="expression patterns" value="Expressed in chordate pharynx and 6 other cell types or tissues"/>
</dbReference>
<keyword evidence="12" id="KW-0732">Signal</keyword>
<dbReference type="Gene3D" id="3.40.50.620">
    <property type="entry name" value="HUPs"/>
    <property type="match status" value="1"/>
</dbReference>
<dbReference type="CDD" id="cd00805">
    <property type="entry name" value="TyrRS_core"/>
    <property type="match status" value="1"/>
</dbReference>
<dbReference type="NCBIfam" id="TIGR00234">
    <property type="entry name" value="tyrS"/>
    <property type="match status" value="1"/>
</dbReference>
<dbReference type="EMBL" id="AFYH01135430">
    <property type="status" value="NOT_ANNOTATED_CDS"/>
    <property type="molecule type" value="Genomic_DNA"/>
</dbReference>
<accession>H3AD61</accession>
<reference evidence="13" key="2">
    <citation type="submission" date="2025-08" db="UniProtKB">
        <authorList>
            <consortium name="Ensembl"/>
        </authorList>
    </citation>
    <scope>IDENTIFICATION</scope>
</reference>
<comment type="similarity">
    <text evidence="1 11">Belongs to the class-I aminoacyl-tRNA synthetase family.</text>
</comment>
<dbReference type="InterPro" id="IPR014729">
    <property type="entry name" value="Rossmann-like_a/b/a_fold"/>
</dbReference>
<dbReference type="Gene3D" id="1.10.240.10">
    <property type="entry name" value="Tyrosyl-Transfer RNA Synthetase"/>
    <property type="match status" value="1"/>
</dbReference>
<keyword evidence="4 11" id="KW-0547">Nucleotide-binding</keyword>
<keyword evidence="14" id="KW-1185">Reference proteome</keyword>
<dbReference type="FunCoup" id="H3AD61">
    <property type="interactions" value="2377"/>
</dbReference>
<dbReference type="EMBL" id="AFYH01135429">
    <property type="status" value="NOT_ANNOTATED_CDS"/>
    <property type="molecule type" value="Genomic_DNA"/>
</dbReference>
<dbReference type="InterPro" id="IPR002305">
    <property type="entry name" value="aa-tRNA-synth_Ic"/>
</dbReference>
<evidence type="ECO:0000313" key="13">
    <source>
        <dbReference type="Ensembl" id="ENSLACP00000007582.1"/>
    </source>
</evidence>
<evidence type="ECO:0000256" key="4">
    <source>
        <dbReference type="ARBA" id="ARBA00022741"/>
    </source>
</evidence>
<dbReference type="InterPro" id="IPR002307">
    <property type="entry name" value="Tyr-tRNA-ligase"/>
</dbReference>
<reference evidence="13" key="3">
    <citation type="submission" date="2025-09" db="UniProtKB">
        <authorList>
            <consortium name="Ensembl"/>
        </authorList>
    </citation>
    <scope>IDENTIFICATION</scope>
</reference>
<evidence type="ECO:0000256" key="7">
    <source>
        <dbReference type="ARBA" id="ARBA00023146"/>
    </source>
</evidence>
<dbReference type="Proteomes" id="UP000008672">
    <property type="component" value="Unassembled WGS sequence"/>
</dbReference>